<name>A0AAP6BC63_9ACTN</name>
<dbReference type="RefSeq" id="WP_256725175.1">
    <property type="nucleotide sequence ID" value="NZ_BCMK01000001.1"/>
</dbReference>
<dbReference type="Proteomes" id="UP001282288">
    <property type="component" value="Unassembled WGS sequence"/>
</dbReference>
<reference evidence="1 3" key="1">
    <citation type="journal article" date="2023" name="Microb. Genom.">
        <title>Mesoterricola silvestris gen. nov., sp. nov., Mesoterricola sediminis sp. nov., Geothrix oryzae sp. nov., Geothrix edaphica sp. nov., Geothrix rubra sp. nov., and Geothrix limicola sp. nov., six novel members of Acidobacteriota isolated from soils.</title>
        <authorList>
            <person name="Weisberg A.J."/>
            <person name="Pearce E."/>
            <person name="Kramer C.G."/>
            <person name="Chang J.H."/>
            <person name="Clarke C.R."/>
        </authorList>
    </citation>
    <scope>NUCLEOTIDE SEQUENCE</scope>
    <source>
        <strain evidence="2 3">NB05-1H</strain>
        <strain evidence="1">NRRL_B-16521</strain>
    </source>
</reference>
<dbReference type="Proteomes" id="UP001272987">
    <property type="component" value="Unassembled WGS sequence"/>
</dbReference>
<dbReference type="EMBL" id="JARAWC010000013">
    <property type="protein sequence ID" value="MDX2961928.1"/>
    <property type="molecule type" value="Genomic_DNA"/>
</dbReference>
<comment type="caution">
    <text evidence="1">The sequence shown here is derived from an EMBL/GenBank/DDBJ whole genome shotgun (WGS) entry which is preliminary data.</text>
</comment>
<keyword evidence="3" id="KW-1185">Reference proteome</keyword>
<dbReference type="GeneID" id="75534095"/>
<gene>
    <name evidence="1" type="ORF">PV399_19760</name>
    <name evidence="2" type="ORF">PV666_28560</name>
</gene>
<dbReference type="AlphaFoldDB" id="A0AAP6BC63"/>
<evidence type="ECO:0000313" key="4">
    <source>
        <dbReference type="Proteomes" id="UP001282288"/>
    </source>
</evidence>
<proteinExistence type="predicted"/>
<evidence type="ECO:0000313" key="1">
    <source>
        <dbReference type="EMBL" id="MDX2961928.1"/>
    </source>
</evidence>
<evidence type="ECO:0000313" key="3">
    <source>
        <dbReference type="Proteomes" id="UP001272987"/>
    </source>
</evidence>
<protein>
    <submittedName>
        <fullName evidence="1">Uncharacterized protein</fullName>
    </submittedName>
</protein>
<accession>A0AAP6BC63</accession>
<evidence type="ECO:0000313" key="2">
    <source>
        <dbReference type="EMBL" id="MDX3021812.1"/>
    </source>
</evidence>
<organism evidence="1 4">
    <name type="scientific">Streptomyces acidiscabies</name>
    <dbReference type="NCBI Taxonomy" id="42234"/>
    <lineage>
        <taxon>Bacteria</taxon>
        <taxon>Bacillati</taxon>
        <taxon>Actinomycetota</taxon>
        <taxon>Actinomycetes</taxon>
        <taxon>Kitasatosporales</taxon>
        <taxon>Streptomycetaceae</taxon>
        <taxon>Streptomyces</taxon>
    </lineage>
</organism>
<dbReference type="EMBL" id="JARAWP010000018">
    <property type="protein sequence ID" value="MDX3021812.1"/>
    <property type="molecule type" value="Genomic_DNA"/>
</dbReference>
<sequence>MPLFTVVFSNGVPGDPTTAVFPDLDFKLFEIEPGLHTDAATG</sequence>